<evidence type="ECO:0000313" key="3">
    <source>
        <dbReference type="Proteomes" id="UP000178446"/>
    </source>
</evidence>
<dbReference type="Pfam" id="PF00535">
    <property type="entry name" value="Glycos_transf_2"/>
    <property type="match status" value="1"/>
</dbReference>
<evidence type="ECO:0000259" key="1">
    <source>
        <dbReference type="Pfam" id="PF00535"/>
    </source>
</evidence>
<dbReference type="InterPro" id="IPR050256">
    <property type="entry name" value="Glycosyltransferase_2"/>
</dbReference>
<organism evidence="2 3">
    <name type="scientific">Candidatus Woesebacteria bacterium RIFCSPHIGHO2_01_FULL_37_10</name>
    <dbReference type="NCBI Taxonomy" id="1802489"/>
    <lineage>
        <taxon>Bacteria</taxon>
        <taxon>Candidatus Woeseibacteriota</taxon>
    </lineage>
</organism>
<gene>
    <name evidence="2" type="ORF">A2685_02005</name>
</gene>
<sequence>MFEILKKVCESKLPKGLLREIIVVDDGSIDKSALIINGAILKLNTHSLKLFKHKKNQGKGAAVRTGLRQARGDIILIQDADLEYDPNDYTRLLDPILSNKANVVYGTRLKNYPLRLYGKKTTPLITHYLGNKFLTFVTNIFYGNKVTDMETCYKIFRKEVIRNIKIYADKFDFEPEITAKILKKGYKIYEVPIRVHPRGYDEGKKITWKDGFIALWTLIKYRFID</sequence>
<name>A0A1F7XXD3_9BACT</name>
<comment type="caution">
    <text evidence="2">The sequence shown here is derived from an EMBL/GenBank/DDBJ whole genome shotgun (WGS) entry which is preliminary data.</text>
</comment>
<dbReference type="Gene3D" id="3.90.550.10">
    <property type="entry name" value="Spore Coat Polysaccharide Biosynthesis Protein SpsA, Chain A"/>
    <property type="match status" value="1"/>
</dbReference>
<keyword evidence="2" id="KW-0808">Transferase</keyword>
<dbReference type="InterPro" id="IPR029044">
    <property type="entry name" value="Nucleotide-diphossugar_trans"/>
</dbReference>
<dbReference type="EMBL" id="MGGB01000013">
    <property type="protein sequence ID" value="OGM19379.1"/>
    <property type="molecule type" value="Genomic_DNA"/>
</dbReference>
<dbReference type="AlphaFoldDB" id="A0A1F7XXD3"/>
<reference evidence="2 3" key="1">
    <citation type="journal article" date="2016" name="Nat. Commun.">
        <title>Thousands of microbial genomes shed light on interconnected biogeochemical processes in an aquifer system.</title>
        <authorList>
            <person name="Anantharaman K."/>
            <person name="Brown C.T."/>
            <person name="Hug L.A."/>
            <person name="Sharon I."/>
            <person name="Castelle C.J."/>
            <person name="Probst A.J."/>
            <person name="Thomas B.C."/>
            <person name="Singh A."/>
            <person name="Wilkins M.J."/>
            <person name="Karaoz U."/>
            <person name="Brodie E.L."/>
            <person name="Williams K.H."/>
            <person name="Hubbard S.S."/>
            <person name="Banfield J.F."/>
        </authorList>
    </citation>
    <scope>NUCLEOTIDE SEQUENCE [LARGE SCALE GENOMIC DNA]</scope>
</reference>
<dbReference type="SUPFAM" id="SSF53448">
    <property type="entry name" value="Nucleotide-diphospho-sugar transferases"/>
    <property type="match status" value="1"/>
</dbReference>
<feature type="domain" description="Glycosyltransferase 2-like" evidence="1">
    <location>
        <begin position="5"/>
        <end position="163"/>
    </location>
</feature>
<dbReference type="InterPro" id="IPR001173">
    <property type="entry name" value="Glyco_trans_2-like"/>
</dbReference>
<proteinExistence type="predicted"/>
<evidence type="ECO:0000313" key="2">
    <source>
        <dbReference type="EMBL" id="OGM19379.1"/>
    </source>
</evidence>
<dbReference type="GO" id="GO:0016740">
    <property type="term" value="F:transferase activity"/>
    <property type="evidence" value="ECO:0007669"/>
    <property type="project" value="UniProtKB-KW"/>
</dbReference>
<dbReference type="PANTHER" id="PTHR48090:SF7">
    <property type="entry name" value="RFBJ PROTEIN"/>
    <property type="match status" value="1"/>
</dbReference>
<dbReference type="CDD" id="cd04179">
    <property type="entry name" value="DPM_DPG-synthase_like"/>
    <property type="match status" value="1"/>
</dbReference>
<dbReference type="Proteomes" id="UP000178446">
    <property type="component" value="Unassembled WGS sequence"/>
</dbReference>
<accession>A0A1F7XXD3</accession>
<dbReference type="PANTHER" id="PTHR48090">
    <property type="entry name" value="UNDECAPRENYL-PHOSPHATE 4-DEOXY-4-FORMAMIDO-L-ARABINOSE TRANSFERASE-RELATED"/>
    <property type="match status" value="1"/>
</dbReference>
<protein>
    <submittedName>
        <fullName evidence="2">Glycosyl transferase</fullName>
    </submittedName>
</protein>